<accession>A0AA41VPI1</accession>
<name>A0AA41VPI1_PAPNU</name>
<dbReference type="EMBL" id="JAJJMA010265994">
    <property type="protein sequence ID" value="MCL7045101.1"/>
    <property type="molecule type" value="Genomic_DNA"/>
</dbReference>
<evidence type="ECO:0000259" key="2">
    <source>
        <dbReference type="Pfam" id="PF14416"/>
    </source>
</evidence>
<organism evidence="3 4">
    <name type="scientific">Papaver nudicaule</name>
    <name type="common">Iceland poppy</name>
    <dbReference type="NCBI Taxonomy" id="74823"/>
    <lineage>
        <taxon>Eukaryota</taxon>
        <taxon>Viridiplantae</taxon>
        <taxon>Streptophyta</taxon>
        <taxon>Embryophyta</taxon>
        <taxon>Tracheophyta</taxon>
        <taxon>Spermatophyta</taxon>
        <taxon>Magnoliopsida</taxon>
        <taxon>Ranunculales</taxon>
        <taxon>Papaveraceae</taxon>
        <taxon>Papaveroideae</taxon>
        <taxon>Papaver</taxon>
    </lineage>
</organism>
<feature type="compositionally biased region" description="Low complexity" evidence="1">
    <location>
        <begin position="24"/>
        <end position="48"/>
    </location>
</feature>
<feature type="region of interest" description="Disordered" evidence="1">
    <location>
        <begin position="1"/>
        <end position="48"/>
    </location>
</feature>
<feature type="domain" description="Trichome birefringence-like N-terminal" evidence="2">
    <location>
        <begin position="111"/>
        <end position="157"/>
    </location>
</feature>
<evidence type="ECO:0000313" key="4">
    <source>
        <dbReference type="Proteomes" id="UP001177140"/>
    </source>
</evidence>
<comment type="caution">
    <text evidence="3">The sequence shown here is derived from an EMBL/GenBank/DDBJ whole genome shotgun (WGS) entry which is preliminary data.</text>
</comment>
<dbReference type="PANTHER" id="PTHR32285:SF208">
    <property type="entry name" value="PROTEIN TRICHOME BIREFRINGENCE-LIKE 2"/>
    <property type="match status" value="1"/>
</dbReference>
<dbReference type="Proteomes" id="UP001177140">
    <property type="component" value="Unassembled WGS sequence"/>
</dbReference>
<dbReference type="Pfam" id="PF14416">
    <property type="entry name" value="PMR5N"/>
    <property type="match status" value="1"/>
</dbReference>
<sequence length="171" mass="18845">MLISSSVDSYYHHKPSPDETNFDTSSGTASTASTNTSTIATNSTSSSPLDLLVNSSNSSIVSVELPQGGEFVDTNVVESYAKAPSNFSGSSTTRQNDAKKQEKSCDSSESNIFEGEWVRDVNRKPYYPPGSCPFVEQTFGCFQNGRPDDQFLQWQWQWQSKQTNGRCNDIP</sequence>
<feature type="non-terminal residue" evidence="3">
    <location>
        <position position="171"/>
    </location>
</feature>
<feature type="compositionally biased region" description="Polar residues" evidence="1">
    <location>
        <begin position="85"/>
        <end position="95"/>
    </location>
</feature>
<dbReference type="GO" id="GO:0016413">
    <property type="term" value="F:O-acetyltransferase activity"/>
    <property type="evidence" value="ECO:0007669"/>
    <property type="project" value="InterPro"/>
</dbReference>
<reference evidence="3" key="1">
    <citation type="submission" date="2022-03" db="EMBL/GenBank/DDBJ databases">
        <title>A functionally conserved STORR gene fusion in Papaver species that diverged 16.8 million years ago.</title>
        <authorList>
            <person name="Catania T."/>
        </authorList>
    </citation>
    <scope>NUCLEOTIDE SEQUENCE</scope>
    <source>
        <strain evidence="3">S-191538</strain>
    </source>
</reference>
<gene>
    <name evidence="3" type="ORF">MKW94_013513</name>
</gene>
<keyword evidence="4" id="KW-1185">Reference proteome</keyword>
<dbReference type="GO" id="GO:0005794">
    <property type="term" value="C:Golgi apparatus"/>
    <property type="evidence" value="ECO:0007669"/>
    <property type="project" value="TreeGrafter"/>
</dbReference>
<feature type="compositionally biased region" description="Basic and acidic residues" evidence="1">
    <location>
        <begin position="96"/>
        <end position="106"/>
    </location>
</feature>
<protein>
    <recommendedName>
        <fullName evidence="2">Trichome birefringence-like N-terminal domain-containing protein</fullName>
    </recommendedName>
</protein>
<evidence type="ECO:0000256" key="1">
    <source>
        <dbReference type="SAM" id="MobiDB-lite"/>
    </source>
</evidence>
<dbReference type="InterPro" id="IPR029962">
    <property type="entry name" value="TBL"/>
</dbReference>
<proteinExistence type="predicted"/>
<dbReference type="AlphaFoldDB" id="A0AA41VPI1"/>
<dbReference type="InterPro" id="IPR025846">
    <property type="entry name" value="TBL_N"/>
</dbReference>
<evidence type="ECO:0000313" key="3">
    <source>
        <dbReference type="EMBL" id="MCL7045101.1"/>
    </source>
</evidence>
<dbReference type="PANTHER" id="PTHR32285">
    <property type="entry name" value="PROTEIN TRICHOME BIREFRINGENCE-LIKE 9-RELATED"/>
    <property type="match status" value="1"/>
</dbReference>
<feature type="region of interest" description="Disordered" evidence="1">
    <location>
        <begin position="82"/>
        <end position="109"/>
    </location>
</feature>